<evidence type="ECO:0000256" key="1">
    <source>
        <dbReference type="ARBA" id="ARBA00022723"/>
    </source>
</evidence>
<dbReference type="PROSITE" id="PS51882">
    <property type="entry name" value="G_ALPHA"/>
    <property type="match status" value="1"/>
</dbReference>
<dbReference type="InParanoid" id="E4X9R8"/>
<dbReference type="SUPFAM" id="SSF52540">
    <property type="entry name" value="P-loop containing nucleoside triphosphate hydrolases"/>
    <property type="match status" value="1"/>
</dbReference>
<protein>
    <submittedName>
        <fullName evidence="7">Uncharacterized protein</fullName>
    </submittedName>
</protein>
<dbReference type="GO" id="GO:0005525">
    <property type="term" value="F:GTP binding"/>
    <property type="evidence" value="ECO:0007669"/>
    <property type="project" value="UniProtKB-KW"/>
</dbReference>
<dbReference type="Gene3D" id="3.40.50.300">
    <property type="entry name" value="P-loop containing nucleotide triphosphate hydrolases"/>
    <property type="match status" value="1"/>
</dbReference>
<dbReference type="Proteomes" id="UP000001307">
    <property type="component" value="Unassembled WGS sequence"/>
</dbReference>
<dbReference type="InterPro" id="IPR001019">
    <property type="entry name" value="Gprotein_alpha_su"/>
</dbReference>
<feature type="binding site" evidence="5">
    <location>
        <begin position="54"/>
        <end position="60"/>
    </location>
    <ligand>
        <name>GTP</name>
        <dbReference type="ChEBI" id="CHEBI:37565"/>
    </ligand>
</feature>
<evidence type="ECO:0000256" key="5">
    <source>
        <dbReference type="PIRSR" id="PIRSR601019-1"/>
    </source>
</evidence>
<keyword evidence="3 5" id="KW-0342">GTP-binding</keyword>
<evidence type="ECO:0000313" key="8">
    <source>
        <dbReference type="Proteomes" id="UP000001307"/>
    </source>
</evidence>
<keyword evidence="2 5" id="KW-0547">Nucleotide-binding</keyword>
<dbReference type="Pfam" id="PF00503">
    <property type="entry name" value="G-alpha"/>
    <property type="match status" value="1"/>
</dbReference>
<dbReference type="OrthoDB" id="5817230at2759"/>
<evidence type="ECO:0000256" key="4">
    <source>
        <dbReference type="ARBA" id="ARBA00023224"/>
    </source>
</evidence>
<dbReference type="GO" id="GO:0005834">
    <property type="term" value="C:heterotrimeric G-protein complex"/>
    <property type="evidence" value="ECO:0007669"/>
    <property type="project" value="TreeGrafter"/>
</dbReference>
<dbReference type="InterPro" id="IPR027417">
    <property type="entry name" value="P-loop_NTPase"/>
</dbReference>
<sequence>MEDEEKFFDKYFLSQYPRIVSSDFTPTFEGHGLYHIDPKTAGSVFNDQFVTDMLKIYYPTSCGDTFTIEINDTASSLITDVGGSSRERVRWLQFLRNTGQIMFVIAVDEFDEVTQDGTNKLFYATALFCQSVTLFDKPRLYGARKLFQPIVVLSKVDLLELKIKRGVSFTKHFPEFKGYGDEKNVSTIIEWIKERVHDGMEQHLTRIANSEERFPVRTGNVPEGKLVTFFELATHQSESQRVFIGNFLKNLKWENDMETFNTIDLRTWNNEESKNIDDSIGLEISEFRDFKFI</sequence>
<evidence type="ECO:0000256" key="3">
    <source>
        <dbReference type="ARBA" id="ARBA00023134"/>
    </source>
</evidence>
<organism evidence="7 8">
    <name type="scientific">Oikopleura dioica</name>
    <name type="common">Tunicate</name>
    <dbReference type="NCBI Taxonomy" id="34765"/>
    <lineage>
        <taxon>Eukaryota</taxon>
        <taxon>Metazoa</taxon>
        <taxon>Chordata</taxon>
        <taxon>Tunicata</taxon>
        <taxon>Appendicularia</taxon>
        <taxon>Copelata</taxon>
        <taxon>Oikopleuridae</taxon>
        <taxon>Oikopleura</taxon>
    </lineage>
</organism>
<keyword evidence="4" id="KW-0807">Transducer</keyword>
<gene>
    <name evidence="7" type="ORF">GSOID_T00005037001</name>
</gene>
<dbReference type="GO" id="GO:0003924">
    <property type="term" value="F:GTPase activity"/>
    <property type="evidence" value="ECO:0007669"/>
    <property type="project" value="InterPro"/>
</dbReference>
<keyword evidence="8" id="KW-1185">Reference proteome</keyword>
<dbReference type="PANTHER" id="PTHR10218">
    <property type="entry name" value="GTP-BINDING PROTEIN ALPHA SUBUNIT"/>
    <property type="match status" value="1"/>
</dbReference>
<dbReference type="AlphaFoldDB" id="E4X9R8"/>
<evidence type="ECO:0000256" key="6">
    <source>
        <dbReference type="PIRSR" id="PIRSR601019-2"/>
    </source>
</evidence>
<accession>E4X9R8</accession>
<dbReference type="GO" id="GO:0005737">
    <property type="term" value="C:cytoplasm"/>
    <property type="evidence" value="ECO:0007669"/>
    <property type="project" value="TreeGrafter"/>
</dbReference>
<feature type="binding site" evidence="6">
    <location>
        <position position="60"/>
    </location>
    <ligand>
        <name>Mg(2+)</name>
        <dbReference type="ChEBI" id="CHEBI:18420"/>
    </ligand>
</feature>
<dbReference type="PANTHER" id="PTHR10218:SF302">
    <property type="entry name" value="GUANINE NUCLEOTIDE-BINDING PROTEIN ALPHA-5 SUBUNIT"/>
    <property type="match status" value="1"/>
</dbReference>
<keyword evidence="6" id="KW-0460">Magnesium</keyword>
<keyword evidence="1 6" id="KW-0479">Metal-binding</keyword>
<dbReference type="FunFam" id="3.40.50.300:FF:000692">
    <property type="entry name" value="Guanine nucleotide-binding protein subunit alpha"/>
    <property type="match status" value="1"/>
</dbReference>
<dbReference type="GO" id="GO:0007188">
    <property type="term" value="P:adenylate cyclase-modulating G protein-coupled receptor signaling pathway"/>
    <property type="evidence" value="ECO:0007669"/>
    <property type="project" value="TreeGrafter"/>
</dbReference>
<evidence type="ECO:0000313" key="7">
    <source>
        <dbReference type="EMBL" id="CBY08466.1"/>
    </source>
</evidence>
<dbReference type="GO" id="GO:0031683">
    <property type="term" value="F:G-protein beta/gamma-subunit complex binding"/>
    <property type="evidence" value="ECO:0007669"/>
    <property type="project" value="InterPro"/>
</dbReference>
<name>E4X9R8_OIKDI</name>
<dbReference type="GO" id="GO:0001664">
    <property type="term" value="F:G protein-coupled receptor binding"/>
    <property type="evidence" value="ECO:0007669"/>
    <property type="project" value="TreeGrafter"/>
</dbReference>
<dbReference type="EMBL" id="FN653031">
    <property type="protein sequence ID" value="CBY08466.1"/>
    <property type="molecule type" value="Genomic_DNA"/>
</dbReference>
<evidence type="ECO:0000256" key="2">
    <source>
        <dbReference type="ARBA" id="ARBA00022741"/>
    </source>
</evidence>
<reference evidence="7 8" key="1">
    <citation type="journal article" date="2010" name="Science">
        <title>Plasticity of animal genome architecture unmasked by rapid evolution of a pelagic tunicate.</title>
        <authorList>
            <person name="Denoeud F."/>
            <person name="Henriet S."/>
            <person name="Mungpakdee S."/>
            <person name="Aury J.M."/>
            <person name="Da Silva C."/>
            <person name="Brinkmann H."/>
            <person name="Mikhaleva J."/>
            <person name="Olsen L.C."/>
            <person name="Jubin C."/>
            <person name="Canestro C."/>
            <person name="Bouquet J.M."/>
            <person name="Danks G."/>
            <person name="Poulain J."/>
            <person name="Campsteijn C."/>
            <person name="Adamski M."/>
            <person name="Cross I."/>
            <person name="Yadetie F."/>
            <person name="Muffato M."/>
            <person name="Louis A."/>
            <person name="Butcher S."/>
            <person name="Tsagkogeorga G."/>
            <person name="Konrad A."/>
            <person name="Singh S."/>
            <person name="Jensen M.F."/>
            <person name="Cong E.H."/>
            <person name="Eikeseth-Otteraa H."/>
            <person name="Noel B."/>
            <person name="Anthouard V."/>
            <person name="Porcel B.M."/>
            <person name="Kachouri-Lafond R."/>
            <person name="Nishino A."/>
            <person name="Ugolini M."/>
            <person name="Chourrout P."/>
            <person name="Nishida H."/>
            <person name="Aasland R."/>
            <person name="Huzurbazar S."/>
            <person name="Westhof E."/>
            <person name="Delsuc F."/>
            <person name="Lehrach H."/>
            <person name="Reinhardt R."/>
            <person name="Weissenbach J."/>
            <person name="Roy S.W."/>
            <person name="Artiguenave F."/>
            <person name="Postlethwait J.H."/>
            <person name="Manak J.R."/>
            <person name="Thompson E.M."/>
            <person name="Jaillon O."/>
            <person name="Du Pasquier L."/>
            <person name="Boudinot P."/>
            <person name="Liberles D.A."/>
            <person name="Volff J.N."/>
            <person name="Philippe H."/>
            <person name="Lenhard B."/>
            <person name="Roest Crollius H."/>
            <person name="Wincker P."/>
            <person name="Chourrout D."/>
        </authorList>
    </citation>
    <scope>NUCLEOTIDE SEQUENCE [LARGE SCALE GENOMIC DNA]</scope>
</reference>
<dbReference type="GO" id="GO:0046872">
    <property type="term" value="F:metal ion binding"/>
    <property type="evidence" value="ECO:0007669"/>
    <property type="project" value="UniProtKB-KW"/>
</dbReference>
<proteinExistence type="predicted"/>